<reference evidence="5" key="1">
    <citation type="journal article" date="2016" name="Nat. Genet.">
        <title>A high-quality carrot genome assembly provides new insights into carotenoid accumulation and asterid genome evolution.</title>
        <authorList>
            <person name="Iorizzo M."/>
            <person name="Ellison S."/>
            <person name="Senalik D."/>
            <person name="Zeng P."/>
            <person name="Satapoomin P."/>
            <person name="Huang J."/>
            <person name="Bowman M."/>
            <person name="Iovene M."/>
            <person name="Sanseverino W."/>
            <person name="Cavagnaro P."/>
            <person name="Yildiz M."/>
            <person name="Macko-Podgorni A."/>
            <person name="Moranska E."/>
            <person name="Grzebelus E."/>
            <person name="Grzebelus D."/>
            <person name="Ashrafi H."/>
            <person name="Zheng Z."/>
            <person name="Cheng S."/>
            <person name="Spooner D."/>
            <person name="Van Deynze A."/>
            <person name="Simon P."/>
        </authorList>
    </citation>
    <scope>NUCLEOTIDE SEQUENCE</scope>
    <source>
        <tissue evidence="5">Leaf</tissue>
    </source>
</reference>
<dbReference type="Pfam" id="PF00685">
    <property type="entry name" value="Sulfotransfer_1"/>
    <property type="match status" value="1"/>
</dbReference>
<keyword evidence="6" id="KW-1185">Reference proteome</keyword>
<dbReference type="Proteomes" id="UP000077755">
    <property type="component" value="Chromosome 3"/>
</dbReference>
<dbReference type="AlphaFoldDB" id="A0AAF0WSD0"/>
<name>A0AAF0WSD0_DAUCS</name>
<evidence type="ECO:0000313" key="5">
    <source>
        <dbReference type="EMBL" id="WOG93220.1"/>
    </source>
</evidence>
<dbReference type="Gene3D" id="3.40.50.300">
    <property type="entry name" value="P-loop containing nucleotide triphosphate hydrolases"/>
    <property type="match status" value="1"/>
</dbReference>
<evidence type="ECO:0000313" key="6">
    <source>
        <dbReference type="Proteomes" id="UP000077755"/>
    </source>
</evidence>
<evidence type="ECO:0000259" key="4">
    <source>
        <dbReference type="Pfam" id="PF00685"/>
    </source>
</evidence>
<dbReference type="InterPro" id="IPR000863">
    <property type="entry name" value="Sulfotransferase_dom"/>
</dbReference>
<protein>
    <recommendedName>
        <fullName evidence="3">Sulfotransferase</fullName>
        <ecNumber evidence="3">2.8.2.-</ecNumber>
    </recommendedName>
</protein>
<evidence type="ECO:0000256" key="3">
    <source>
        <dbReference type="RuleBase" id="RU361155"/>
    </source>
</evidence>
<accession>A0AAF0WSD0</accession>
<dbReference type="GO" id="GO:0008146">
    <property type="term" value="F:sulfotransferase activity"/>
    <property type="evidence" value="ECO:0007669"/>
    <property type="project" value="InterPro"/>
</dbReference>
<organism evidence="5 6">
    <name type="scientific">Daucus carota subsp. sativus</name>
    <name type="common">Carrot</name>
    <dbReference type="NCBI Taxonomy" id="79200"/>
    <lineage>
        <taxon>Eukaryota</taxon>
        <taxon>Viridiplantae</taxon>
        <taxon>Streptophyta</taxon>
        <taxon>Embryophyta</taxon>
        <taxon>Tracheophyta</taxon>
        <taxon>Spermatophyta</taxon>
        <taxon>Magnoliopsida</taxon>
        <taxon>eudicotyledons</taxon>
        <taxon>Gunneridae</taxon>
        <taxon>Pentapetalae</taxon>
        <taxon>asterids</taxon>
        <taxon>campanulids</taxon>
        <taxon>Apiales</taxon>
        <taxon>Apiaceae</taxon>
        <taxon>Apioideae</taxon>
        <taxon>Scandiceae</taxon>
        <taxon>Daucinae</taxon>
        <taxon>Daucus</taxon>
        <taxon>Daucus sect. Daucus</taxon>
    </lineage>
</organism>
<gene>
    <name evidence="5" type="ORF">DCAR_0312501</name>
</gene>
<evidence type="ECO:0000256" key="2">
    <source>
        <dbReference type="ARBA" id="ARBA00022679"/>
    </source>
</evidence>
<feature type="domain" description="Sulfotransferase" evidence="4">
    <location>
        <begin position="53"/>
        <end position="307"/>
    </location>
</feature>
<comment type="similarity">
    <text evidence="1 3">Belongs to the sulfotransferase 1 family.</text>
</comment>
<dbReference type="EC" id="2.8.2.-" evidence="3"/>
<evidence type="ECO:0000256" key="1">
    <source>
        <dbReference type="ARBA" id="ARBA00005771"/>
    </source>
</evidence>
<sequence length="314" mass="36280">MAILADDFLLSLPKEEWYGPCGHDMLYQFKGFWFTPHILEGVLQFLKNFKPLPTDVILASFPKTGTTWLKSLVFAIINRASKHSLICTNPHDLIPTLELQVYSSNPTAAHTLTSCDANTRIFATHVPYQLLAETAIHSSQCRIVYVTRNPKDTLISLWHYMGTSKGSLKKPWKIEEAVDKFCDGVLPDGPYYDHVLRFRKEGLERPQKVFFVSYEDLKDDTKEQVKKLAEFLGRPFEKEEEAEEIANICDFRAMKQHEVNKSSDSPEWLEFPYSSYFRQGEVGDHKNYLDSEMIQRIDDMTKDKFYGAGFMYGM</sequence>
<dbReference type="EMBL" id="CP093345">
    <property type="protein sequence ID" value="WOG93220.1"/>
    <property type="molecule type" value="Genomic_DNA"/>
</dbReference>
<proteinExistence type="inferred from homology"/>
<keyword evidence="2 3" id="KW-0808">Transferase</keyword>
<dbReference type="PANTHER" id="PTHR11783">
    <property type="entry name" value="SULFOTRANSFERASE SULT"/>
    <property type="match status" value="1"/>
</dbReference>
<dbReference type="SUPFAM" id="SSF52540">
    <property type="entry name" value="P-loop containing nucleoside triphosphate hydrolases"/>
    <property type="match status" value="1"/>
</dbReference>
<dbReference type="InterPro" id="IPR027417">
    <property type="entry name" value="P-loop_NTPase"/>
</dbReference>
<reference evidence="5" key="2">
    <citation type="submission" date="2022-03" db="EMBL/GenBank/DDBJ databases">
        <title>Draft title - Genomic analysis of global carrot germplasm unveils the trajectory of domestication and the origin of high carotenoid orange carrot.</title>
        <authorList>
            <person name="Iorizzo M."/>
            <person name="Ellison S."/>
            <person name="Senalik D."/>
            <person name="Macko-Podgorni A."/>
            <person name="Grzebelus D."/>
            <person name="Bostan H."/>
            <person name="Rolling W."/>
            <person name="Curaba J."/>
            <person name="Simon P."/>
        </authorList>
    </citation>
    <scope>NUCLEOTIDE SEQUENCE</scope>
    <source>
        <tissue evidence="5">Leaf</tissue>
    </source>
</reference>